<dbReference type="Gene3D" id="2.60.40.640">
    <property type="match status" value="2"/>
</dbReference>
<feature type="transmembrane region" description="Helical" evidence="2">
    <location>
        <begin position="266"/>
        <end position="283"/>
    </location>
</feature>
<reference evidence="5" key="2">
    <citation type="submission" date="2025-09" db="UniProtKB">
        <authorList>
            <consortium name="Ensembl"/>
        </authorList>
    </citation>
    <scope>IDENTIFICATION</scope>
</reference>
<evidence type="ECO:0000256" key="2">
    <source>
        <dbReference type="SAM" id="Phobius"/>
    </source>
</evidence>
<keyword evidence="6" id="KW-1185">Reference proteome</keyword>
<feature type="domain" description="Arrestin-like N-terminal" evidence="3">
    <location>
        <begin position="66"/>
        <end position="129"/>
    </location>
</feature>
<feature type="domain" description="Arrestin-like N-terminal" evidence="3">
    <location>
        <begin position="9"/>
        <end position="56"/>
    </location>
</feature>
<dbReference type="STRING" id="32473.ENSXCOP00000022407"/>
<dbReference type="Pfam" id="PF02752">
    <property type="entry name" value="Arrestin_C"/>
    <property type="match status" value="1"/>
</dbReference>
<name>A0A3B5MFC2_9TELE</name>
<dbReference type="GO" id="GO:0015031">
    <property type="term" value="P:protein transport"/>
    <property type="evidence" value="ECO:0007669"/>
    <property type="project" value="TreeGrafter"/>
</dbReference>
<accession>A0A3B5MFC2</accession>
<dbReference type="AlphaFoldDB" id="A0A3B5MFC2"/>
<evidence type="ECO:0000259" key="4">
    <source>
        <dbReference type="Pfam" id="PF02752"/>
    </source>
</evidence>
<feature type="transmembrane region" description="Helical" evidence="2">
    <location>
        <begin position="289"/>
        <end position="314"/>
    </location>
</feature>
<evidence type="ECO:0008006" key="7">
    <source>
        <dbReference type="Google" id="ProtNLM"/>
    </source>
</evidence>
<comment type="similarity">
    <text evidence="1">Belongs to the arrestin family.</text>
</comment>
<evidence type="ECO:0000256" key="1">
    <source>
        <dbReference type="ARBA" id="ARBA00005298"/>
    </source>
</evidence>
<dbReference type="InterPro" id="IPR011021">
    <property type="entry name" value="Arrestin-like_N"/>
</dbReference>
<organism evidence="5 6">
    <name type="scientific">Xiphophorus couchianus</name>
    <name type="common">Monterrey platyfish</name>
    <dbReference type="NCBI Taxonomy" id="32473"/>
    <lineage>
        <taxon>Eukaryota</taxon>
        <taxon>Metazoa</taxon>
        <taxon>Chordata</taxon>
        <taxon>Craniata</taxon>
        <taxon>Vertebrata</taxon>
        <taxon>Euteleostomi</taxon>
        <taxon>Actinopterygii</taxon>
        <taxon>Neopterygii</taxon>
        <taxon>Teleostei</taxon>
        <taxon>Neoteleostei</taxon>
        <taxon>Acanthomorphata</taxon>
        <taxon>Ovalentaria</taxon>
        <taxon>Atherinomorphae</taxon>
        <taxon>Cyprinodontiformes</taxon>
        <taxon>Poeciliidae</taxon>
        <taxon>Poeciliinae</taxon>
        <taxon>Xiphophorus</taxon>
    </lineage>
</organism>
<dbReference type="Pfam" id="PF00339">
    <property type="entry name" value="Arrestin_N"/>
    <property type="match status" value="2"/>
</dbReference>
<evidence type="ECO:0000313" key="6">
    <source>
        <dbReference type="Proteomes" id="UP000261380"/>
    </source>
</evidence>
<dbReference type="Proteomes" id="UP000261380">
    <property type="component" value="Unplaced"/>
</dbReference>
<protein>
    <recommendedName>
        <fullName evidence="7">Arrestin C-terminal-like domain-containing protein</fullName>
    </recommendedName>
</protein>
<reference evidence="5" key="1">
    <citation type="submission" date="2025-08" db="UniProtKB">
        <authorList>
            <consortium name="Ensembl"/>
        </authorList>
    </citation>
    <scope>IDENTIFICATION</scope>
</reference>
<dbReference type="Ensembl" id="ENSXCOT00000022681.1">
    <property type="protein sequence ID" value="ENSXCOP00000022407.1"/>
    <property type="gene ID" value="ENSXCOG00000016739.1"/>
</dbReference>
<dbReference type="InterPro" id="IPR014756">
    <property type="entry name" value="Ig_E-set"/>
</dbReference>
<keyword evidence="2" id="KW-0472">Membrane</keyword>
<feature type="domain" description="Arrestin C-terminal-like" evidence="4">
    <location>
        <begin position="170"/>
        <end position="262"/>
    </location>
</feature>
<evidence type="ECO:0000259" key="3">
    <source>
        <dbReference type="Pfam" id="PF00339"/>
    </source>
</evidence>
<dbReference type="GeneTree" id="ENSGT00940000164012"/>
<proteinExistence type="inferred from homology"/>
<keyword evidence="2" id="KW-1133">Transmembrane helix</keyword>
<keyword evidence="2" id="KW-0812">Transmembrane</keyword>
<dbReference type="InterPro" id="IPR011022">
    <property type="entry name" value="Arrestin_C-like"/>
</dbReference>
<dbReference type="GO" id="GO:0005886">
    <property type="term" value="C:plasma membrane"/>
    <property type="evidence" value="ECO:0007669"/>
    <property type="project" value="TreeGrafter"/>
</dbReference>
<dbReference type="SUPFAM" id="SSF81296">
    <property type="entry name" value="E set domains"/>
    <property type="match status" value="1"/>
</dbReference>
<dbReference type="GO" id="GO:0007399">
    <property type="term" value="P:nervous system development"/>
    <property type="evidence" value="ECO:0007669"/>
    <property type="project" value="UniProtKB-ARBA"/>
</dbReference>
<dbReference type="GO" id="GO:0005737">
    <property type="term" value="C:cytoplasm"/>
    <property type="evidence" value="ECO:0007669"/>
    <property type="project" value="TreeGrafter"/>
</dbReference>
<evidence type="ECO:0000313" key="5">
    <source>
        <dbReference type="Ensembl" id="ENSXCOP00000022407.1"/>
    </source>
</evidence>
<dbReference type="InterPro" id="IPR014752">
    <property type="entry name" value="Arrestin-like_C"/>
</dbReference>
<sequence length="332" mass="38207">MFQDTIKNFSISFDERNTFSAGDFITGTISFDLTKEIKISALTIKIKGGANVQWSTSFAWIFTAVNGTTKLAAGTHVYPFSCQLPEGNFPSSFRGIHGRISYSLTVSIDRPWHLSKDFRTELNFVSYIDPHQPELWVSETAPDTSPFPQENKCSLLCRCSLLMDLTAMLHDRQVMVKFLILINASSRTVTPNVKLEQKQIYYTHYRTNWTKVVKTLARFTGNPISAHTSDVQTEILLPIPLNAPQTISNCMILEVEYIIELKKTQLLYYYSVFRFLCLCWFYVFPLLNIIYVNLYLSIIWNTFIVSLICSPLLLHNDCYIIFFYHKPSSQCL</sequence>